<evidence type="ECO:0000256" key="1">
    <source>
        <dbReference type="ARBA" id="ARBA00022737"/>
    </source>
</evidence>
<dbReference type="GO" id="GO:0032432">
    <property type="term" value="C:actin filament bundle"/>
    <property type="evidence" value="ECO:0007669"/>
    <property type="project" value="TreeGrafter"/>
</dbReference>
<evidence type="ECO:0000313" key="4">
    <source>
        <dbReference type="Proteomes" id="UP000657918"/>
    </source>
</evidence>
<gene>
    <name evidence="3" type="ORF">SADUNF_Sadunf04G0099400</name>
</gene>
<dbReference type="InterPro" id="IPR039959">
    <property type="entry name" value="Fimbrin/Plastin"/>
</dbReference>
<evidence type="ECO:0000256" key="2">
    <source>
        <dbReference type="ARBA" id="ARBA00023203"/>
    </source>
</evidence>
<protein>
    <submittedName>
        <fullName evidence="3">Uncharacterized protein</fullName>
    </submittedName>
</protein>
<keyword evidence="4" id="KW-1185">Reference proteome</keyword>
<dbReference type="Proteomes" id="UP000657918">
    <property type="component" value="Chromosome 4"/>
</dbReference>
<dbReference type="AlphaFoldDB" id="A0A835N0U3"/>
<dbReference type="EMBL" id="JADGMS010000004">
    <property type="protein sequence ID" value="KAF9684260.1"/>
    <property type="molecule type" value="Genomic_DNA"/>
</dbReference>
<accession>A0A835N0U3</accession>
<keyword evidence="2" id="KW-0009">Actin-binding</keyword>
<proteinExistence type="predicted"/>
<dbReference type="PANTHER" id="PTHR19961">
    <property type="entry name" value="FIMBRIN/PLASTIN"/>
    <property type="match status" value="1"/>
</dbReference>
<dbReference type="GO" id="GO:0005737">
    <property type="term" value="C:cytoplasm"/>
    <property type="evidence" value="ECO:0007669"/>
    <property type="project" value="TreeGrafter"/>
</dbReference>
<sequence>MKAKIPTCPLEEEMGLRSGAKLNELYADLSNEIESEDFLKCLEFGINWEATYAFYCMELGVIRDLQGQATAKSGASKQSSSFLKATTMTLYTISGCEKACYVGKIYSYLGDDPFLKQMSRSLWNWSLKWMNFHPKKAGYEKPVLNFSSDLKEITGILNELYADLRNEIEFEDFLKASSFSV</sequence>
<organism evidence="3 4">
    <name type="scientific">Salix dunnii</name>
    <dbReference type="NCBI Taxonomy" id="1413687"/>
    <lineage>
        <taxon>Eukaryota</taxon>
        <taxon>Viridiplantae</taxon>
        <taxon>Streptophyta</taxon>
        <taxon>Embryophyta</taxon>
        <taxon>Tracheophyta</taxon>
        <taxon>Spermatophyta</taxon>
        <taxon>Magnoliopsida</taxon>
        <taxon>eudicotyledons</taxon>
        <taxon>Gunneridae</taxon>
        <taxon>Pentapetalae</taxon>
        <taxon>rosids</taxon>
        <taxon>fabids</taxon>
        <taxon>Malpighiales</taxon>
        <taxon>Salicaceae</taxon>
        <taxon>Saliceae</taxon>
        <taxon>Salix</taxon>
    </lineage>
</organism>
<name>A0A835N0U3_9ROSI</name>
<evidence type="ECO:0000313" key="3">
    <source>
        <dbReference type="EMBL" id="KAF9684260.1"/>
    </source>
</evidence>
<dbReference type="GO" id="GO:0051015">
    <property type="term" value="F:actin filament binding"/>
    <property type="evidence" value="ECO:0007669"/>
    <property type="project" value="InterPro"/>
</dbReference>
<dbReference type="GO" id="GO:0005884">
    <property type="term" value="C:actin filament"/>
    <property type="evidence" value="ECO:0007669"/>
    <property type="project" value="TreeGrafter"/>
</dbReference>
<reference evidence="3 4" key="1">
    <citation type="submission" date="2020-10" db="EMBL/GenBank/DDBJ databases">
        <title>Plant Genome Project.</title>
        <authorList>
            <person name="Zhang R.-G."/>
        </authorList>
    </citation>
    <scope>NUCLEOTIDE SEQUENCE [LARGE SCALE GENOMIC DNA]</scope>
    <source>
        <strain evidence="3">FAFU-HL-1</strain>
        <tissue evidence="3">Leaf</tissue>
    </source>
</reference>
<dbReference type="PANTHER" id="PTHR19961:SF62">
    <property type="entry name" value="FIMBRIN-1"/>
    <property type="match status" value="1"/>
</dbReference>
<dbReference type="GO" id="GO:0051017">
    <property type="term" value="P:actin filament bundle assembly"/>
    <property type="evidence" value="ECO:0007669"/>
    <property type="project" value="InterPro"/>
</dbReference>
<keyword evidence="1" id="KW-0677">Repeat</keyword>
<dbReference type="GO" id="GO:0051639">
    <property type="term" value="P:actin filament network formation"/>
    <property type="evidence" value="ECO:0007669"/>
    <property type="project" value="TreeGrafter"/>
</dbReference>
<comment type="caution">
    <text evidence="3">The sequence shown here is derived from an EMBL/GenBank/DDBJ whole genome shotgun (WGS) entry which is preliminary data.</text>
</comment>